<name>A0A378IUZ6_9GAMM</name>
<reference evidence="1 2" key="1">
    <citation type="submission" date="2018-06" db="EMBL/GenBank/DDBJ databases">
        <authorList>
            <consortium name="Pathogen Informatics"/>
            <person name="Doyle S."/>
        </authorList>
    </citation>
    <scope>NUCLEOTIDE SEQUENCE [LARGE SCALE GENOMIC DNA]</scope>
    <source>
        <strain evidence="1 2">NCTC11978</strain>
    </source>
</reference>
<dbReference type="Proteomes" id="UP000254033">
    <property type="component" value="Unassembled WGS sequence"/>
</dbReference>
<gene>
    <name evidence="1" type="ORF">NCTC11978_02159</name>
</gene>
<dbReference type="EMBL" id="UGNY01000001">
    <property type="protein sequence ID" value="STX38969.1"/>
    <property type="molecule type" value="Genomic_DNA"/>
</dbReference>
<sequence length="380" mass="41516">MIIFEQPGFKLTTPMPTIEIAPTPNQFVVKLSLDLKSYCEAYVKHAAEPANQELFTPFKKLRTLIGETLTGVGGALHWPAIKALWAKPAQERGFNFLDANYQESAPLVIDTLDRFFIELLKNSVDAILKNYVENQQSTTQLEMSIELDLNDKDAVSVVIKDNSGGFPTNYIQNFPAYIANHDYKKRSLSSADNANTFTSSKGKIEHYYFGGAGKGLAIILNLLLTGHLLEGPNQSKVLYDVAENATAVSIENCTQGDKVVGAQLKFTSPVIPFSPPLAPLSNEKAAQEVLPFLLPPLNRRRISEASISPVAEPRPDLAAANELAAQDPAASISLKKLTISDSLGITFLAPPVTRKKLTIELPDDRTITSPVETAQIIQVI</sequence>
<accession>A0A378IUZ6</accession>
<dbReference type="RefSeq" id="WP_115175590.1">
    <property type="nucleotide sequence ID" value="NZ_UGNY01000001.1"/>
</dbReference>
<proteinExistence type="predicted"/>
<dbReference type="Gene3D" id="3.30.565.10">
    <property type="entry name" value="Histidine kinase-like ATPase, C-terminal domain"/>
    <property type="match status" value="1"/>
</dbReference>
<dbReference type="SUPFAM" id="SSF55874">
    <property type="entry name" value="ATPase domain of HSP90 chaperone/DNA topoisomerase II/histidine kinase"/>
    <property type="match status" value="1"/>
</dbReference>
<dbReference type="InterPro" id="IPR036890">
    <property type="entry name" value="HATPase_C_sf"/>
</dbReference>
<evidence type="ECO:0000313" key="1">
    <source>
        <dbReference type="EMBL" id="STX38969.1"/>
    </source>
</evidence>
<evidence type="ECO:0000313" key="2">
    <source>
        <dbReference type="Proteomes" id="UP000254033"/>
    </source>
</evidence>
<organism evidence="1 2">
    <name type="scientific">Legionella feeleii</name>
    <dbReference type="NCBI Taxonomy" id="453"/>
    <lineage>
        <taxon>Bacteria</taxon>
        <taxon>Pseudomonadati</taxon>
        <taxon>Pseudomonadota</taxon>
        <taxon>Gammaproteobacteria</taxon>
        <taxon>Legionellales</taxon>
        <taxon>Legionellaceae</taxon>
        <taxon>Legionella</taxon>
    </lineage>
</organism>
<dbReference type="AlphaFoldDB" id="A0A378IUZ6"/>
<protein>
    <submittedName>
        <fullName evidence="1">Uncharacterized protein</fullName>
    </submittedName>
</protein>